<evidence type="ECO:0000256" key="1">
    <source>
        <dbReference type="ARBA" id="ARBA00023015"/>
    </source>
</evidence>
<evidence type="ECO:0000259" key="4">
    <source>
        <dbReference type="PROSITE" id="PS50949"/>
    </source>
</evidence>
<name>A0ABW8C4Q3_9ACTN</name>
<accession>A0ABW8C4Q3</accession>
<dbReference type="RefSeq" id="WP_399647833.1">
    <property type="nucleotide sequence ID" value="NZ_JBITYG010000003.1"/>
</dbReference>
<dbReference type="Gene3D" id="1.10.10.10">
    <property type="entry name" value="Winged helix-like DNA-binding domain superfamily/Winged helix DNA-binding domain"/>
    <property type="match status" value="1"/>
</dbReference>
<protein>
    <submittedName>
        <fullName evidence="5">FadR/GntR family transcriptional regulator</fullName>
    </submittedName>
</protein>
<keyword evidence="2" id="KW-0238">DNA-binding</keyword>
<dbReference type="InterPro" id="IPR008920">
    <property type="entry name" value="TF_FadR/GntR_C"/>
</dbReference>
<evidence type="ECO:0000256" key="2">
    <source>
        <dbReference type="ARBA" id="ARBA00023125"/>
    </source>
</evidence>
<dbReference type="InterPro" id="IPR036390">
    <property type="entry name" value="WH_DNA-bd_sf"/>
</dbReference>
<comment type="caution">
    <text evidence="5">The sequence shown here is derived from an EMBL/GenBank/DDBJ whole genome shotgun (WGS) entry which is preliminary data.</text>
</comment>
<dbReference type="Proteomes" id="UP001614394">
    <property type="component" value="Unassembled WGS sequence"/>
</dbReference>
<dbReference type="SUPFAM" id="SSF48008">
    <property type="entry name" value="GntR ligand-binding domain-like"/>
    <property type="match status" value="1"/>
</dbReference>
<dbReference type="InterPro" id="IPR000524">
    <property type="entry name" value="Tscrpt_reg_HTH_GntR"/>
</dbReference>
<evidence type="ECO:0000313" key="5">
    <source>
        <dbReference type="EMBL" id="MFI9101410.1"/>
    </source>
</evidence>
<dbReference type="EMBL" id="JBITYG010000003">
    <property type="protein sequence ID" value="MFI9101410.1"/>
    <property type="molecule type" value="Genomic_DNA"/>
</dbReference>
<keyword evidence="3" id="KW-0804">Transcription</keyword>
<evidence type="ECO:0000313" key="6">
    <source>
        <dbReference type="Proteomes" id="UP001614394"/>
    </source>
</evidence>
<evidence type="ECO:0000256" key="3">
    <source>
        <dbReference type="ARBA" id="ARBA00023163"/>
    </source>
</evidence>
<dbReference type="SUPFAM" id="SSF46785">
    <property type="entry name" value="Winged helix' DNA-binding domain"/>
    <property type="match status" value="1"/>
</dbReference>
<dbReference type="Pfam" id="PF00392">
    <property type="entry name" value="GntR"/>
    <property type="match status" value="1"/>
</dbReference>
<dbReference type="Gene3D" id="1.20.120.530">
    <property type="entry name" value="GntR ligand-binding domain-like"/>
    <property type="match status" value="1"/>
</dbReference>
<dbReference type="InterPro" id="IPR036388">
    <property type="entry name" value="WH-like_DNA-bd_sf"/>
</dbReference>
<dbReference type="PANTHER" id="PTHR43537:SF24">
    <property type="entry name" value="GLUCONATE OPERON TRANSCRIPTIONAL REPRESSOR"/>
    <property type="match status" value="1"/>
</dbReference>
<dbReference type="PANTHER" id="PTHR43537">
    <property type="entry name" value="TRANSCRIPTIONAL REGULATOR, GNTR FAMILY"/>
    <property type="match status" value="1"/>
</dbReference>
<proteinExistence type="predicted"/>
<feature type="domain" description="HTH gntR-type" evidence="4">
    <location>
        <begin position="21"/>
        <end position="91"/>
    </location>
</feature>
<dbReference type="InterPro" id="IPR011711">
    <property type="entry name" value="GntR_C"/>
</dbReference>
<organism evidence="5 6">
    <name type="scientific">Streptomyces fildesensis</name>
    <dbReference type="NCBI Taxonomy" id="375757"/>
    <lineage>
        <taxon>Bacteria</taxon>
        <taxon>Bacillati</taxon>
        <taxon>Actinomycetota</taxon>
        <taxon>Actinomycetes</taxon>
        <taxon>Kitasatosporales</taxon>
        <taxon>Streptomycetaceae</taxon>
        <taxon>Streptomyces</taxon>
    </lineage>
</organism>
<dbReference type="PRINTS" id="PR00035">
    <property type="entry name" value="HTHGNTR"/>
</dbReference>
<dbReference type="Pfam" id="PF07729">
    <property type="entry name" value="FCD"/>
    <property type="match status" value="1"/>
</dbReference>
<keyword evidence="6" id="KW-1185">Reference proteome</keyword>
<reference evidence="5 6" key="1">
    <citation type="submission" date="2024-10" db="EMBL/GenBank/DDBJ databases">
        <title>The Natural Products Discovery Center: Release of the First 8490 Sequenced Strains for Exploring Actinobacteria Biosynthetic Diversity.</title>
        <authorList>
            <person name="Kalkreuter E."/>
            <person name="Kautsar S.A."/>
            <person name="Yang D."/>
            <person name="Bader C.D."/>
            <person name="Teijaro C.N."/>
            <person name="Fluegel L."/>
            <person name="Davis C.M."/>
            <person name="Simpson J.R."/>
            <person name="Lauterbach L."/>
            <person name="Steele A.D."/>
            <person name="Gui C."/>
            <person name="Meng S."/>
            <person name="Li G."/>
            <person name="Viehrig K."/>
            <person name="Ye F."/>
            <person name="Su P."/>
            <person name="Kiefer A.F."/>
            <person name="Nichols A."/>
            <person name="Cepeda A.J."/>
            <person name="Yan W."/>
            <person name="Fan B."/>
            <person name="Jiang Y."/>
            <person name="Adhikari A."/>
            <person name="Zheng C.-J."/>
            <person name="Schuster L."/>
            <person name="Cowan T.M."/>
            <person name="Smanski M.J."/>
            <person name="Chevrette M.G."/>
            <person name="De Carvalho L.P.S."/>
            <person name="Shen B."/>
        </authorList>
    </citation>
    <scope>NUCLEOTIDE SEQUENCE [LARGE SCALE GENOMIC DNA]</scope>
    <source>
        <strain evidence="5 6">NPDC053399</strain>
    </source>
</reference>
<dbReference type="CDD" id="cd07377">
    <property type="entry name" value="WHTH_GntR"/>
    <property type="match status" value="1"/>
</dbReference>
<dbReference type="SMART" id="SM00345">
    <property type="entry name" value="HTH_GNTR"/>
    <property type="match status" value="1"/>
</dbReference>
<gene>
    <name evidence="5" type="ORF">ACIGXA_12865</name>
</gene>
<sequence>MSEQQISADPLASVLRPVRGGNGFEEALEQVLQVVRLGLVPDGERLPAERELAERLRISRVTLREVLKVLHEQGLVETRRGRHGGTFVRNRPPSHGAGRADAENELRRRAAGLGAGGLDDVLRFREVLEVGAAGLCARTELTGEQADLLRRRLRETGDAATADYRRADTLLHLAIAELCGSPSLVTQYAAVRAQVNELLDCIPILVRNLEHSQGQHTALVEAILDGEEEAAAAVMREHAEGTAALLRGFLA</sequence>
<dbReference type="PROSITE" id="PS50949">
    <property type="entry name" value="HTH_GNTR"/>
    <property type="match status" value="1"/>
</dbReference>
<dbReference type="SMART" id="SM00895">
    <property type="entry name" value="FCD"/>
    <property type="match status" value="1"/>
</dbReference>
<keyword evidence="1" id="KW-0805">Transcription regulation</keyword>